<accession>W9QY43</accession>
<keyword evidence="1" id="KW-0862">Zinc</keyword>
<reference evidence="5" key="1">
    <citation type="submission" date="2013-01" db="EMBL/GenBank/DDBJ databases">
        <title>Draft Genome Sequence of a Mulberry Tree, Morus notabilis C.K. Schneid.</title>
        <authorList>
            <person name="He N."/>
            <person name="Zhao S."/>
        </authorList>
    </citation>
    <scope>NUCLEOTIDE SEQUENCE</scope>
</reference>
<evidence type="ECO:0000313" key="4">
    <source>
        <dbReference type="EMBL" id="EXB58121.1"/>
    </source>
</evidence>
<dbReference type="GO" id="GO:0008270">
    <property type="term" value="F:zinc ion binding"/>
    <property type="evidence" value="ECO:0007669"/>
    <property type="project" value="UniProtKB-KW"/>
</dbReference>
<feature type="domain" description="RING-type" evidence="3">
    <location>
        <begin position="90"/>
        <end position="132"/>
    </location>
</feature>
<name>W9QY43_9ROSA</name>
<keyword evidence="5" id="KW-1185">Reference proteome</keyword>
<dbReference type="InterPro" id="IPR013083">
    <property type="entry name" value="Znf_RING/FYVE/PHD"/>
</dbReference>
<dbReference type="GO" id="GO:0016567">
    <property type="term" value="P:protein ubiquitination"/>
    <property type="evidence" value="ECO:0007669"/>
    <property type="project" value="UniProtKB-UniPathway"/>
</dbReference>
<evidence type="ECO:0000256" key="1">
    <source>
        <dbReference type="PROSITE-ProRule" id="PRU00175"/>
    </source>
</evidence>
<dbReference type="OrthoDB" id="8062037at2759"/>
<keyword evidence="1" id="KW-0863">Zinc-finger</keyword>
<sequence>MDDDGDGLKNLFQDRALAFMFVAAATVAIVITTYHLVTVCFCNRWRPRRDDQNSLRLAPPASLTSAQRILAAELIPAHKFRKGDCDDAVCAVCLSEFEEGEEMRALPGCAHAFHAPCIDIWLFSHLTCPICRADATASPVMLRSPETPEEVAETRLDIGIVEEDIAMIQSRRSSP</sequence>
<organism evidence="4 5">
    <name type="scientific">Morus notabilis</name>
    <dbReference type="NCBI Taxonomy" id="981085"/>
    <lineage>
        <taxon>Eukaryota</taxon>
        <taxon>Viridiplantae</taxon>
        <taxon>Streptophyta</taxon>
        <taxon>Embryophyta</taxon>
        <taxon>Tracheophyta</taxon>
        <taxon>Spermatophyta</taxon>
        <taxon>Magnoliopsida</taxon>
        <taxon>eudicotyledons</taxon>
        <taxon>Gunneridae</taxon>
        <taxon>Pentapetalae</taxon>
        <taxon>rosids</taxon>
        <taxon>fabids</taxon>
        <taxon>Rosales</taxon>
        <taxon>Moraceae</taxon>
        <taxon>Moreae</taxon>
        <taxon>Morus</taxon>
    </lineage>
</organism>
<evidence type="ECO:0000256" key="2">
    <source>
        <dbReference type="SAM" id="Phobius"/>
    </source>
</evidence>
<protein>
    <submittedName>
        <fullName evidence="4">RING-H2 finger protein ATL52</fullName>
    </submittedName>
</protein>
<dbReference type="SUPFAM" id="SSF57850">
    <property type="entry name" value="RING/U-box"/>
    <property type="match status" value="1"/>
</dbReference>
<dbReference type="Pfam" id="PF13639">
    <property type="entry name" value="zf-RING_2"/>
    <property type="match status" value="1"/>
</dbReference>
<dbReference type="AlphaFoldDB" id="W9QY43"/>
<keyword evidence="1" id="KW-0479">Metal-binding</keyword>
<dbReference type="eggNOG" id="KOG0800">
    <property type="taxonomic scope" value="Eukaryota"/>
</dbReference>
<dbReference type="PROSITE" id="PS50089">
    <property type="entry name" value="ZF_RING_2"/>
    <property type="match status" value="1"/>
</dbReference>
<evidence type="ECO:0000259" key="3">
    <source>
        <dbReference type="PROSITE" id="PS50089"/>
    </source>
</evidence>
<dbReference type="SMART" id="SM00184">
    <property type="entry name" value="RING"/>
    <property type="match status" value="1"/>
</dbReference>
<keyword evidence="2" id="KW-0812">Transmembrane</keyword>
<dbReference type="UniPathway" id="UPA00143"/>
<dbReference type="EMBL" id="KE344356">
    <property type="protein sequence ID" value="EXB58121.1"/>
    <property type="molecule type" value="Genomic_DNA"/>
</dbReference>
<dbReference type="CDD" id="cd16461">
    <property type="entry name" value="RING-H2_EL5-like"/>
    <property type="match status" value="1"/>
</dbReference>
<dbReference type="Proteomes" id="UP000030645">
    <property type="component" value="Unassembled WGS sequence"/>
</dbReference>
<proteinExistence type="predicted"/>
<dbReference type="PANTHER" id="PTHR45676:SF177">
    <property type="entry name" value="RING-TYPE E3 UBIQUITIN TRANSFERASE"/>
    <property type="match status" value="1"/>
</dbReference>
<dbReference type="InterPro" id="IPR001841">
    <property type="entry name" value="Znf_RING"/>
</dbReference>
<dbReference type="KEGG" id="mnt:21408983"/>
<dbReference type="PANTHER" id="PTHR45676">
    <property type="entry name" value="RING-H2 FINGER PROTEIN ATL51-RELATED"/>
    <property type="match status" value="1"/>
</dbReference>
<dbReference type="Gene3D" id="3.30.40.10">
    <property type="entry name" value="Zinc/RING finger domain, C3HC4 (zinc finger)"/>
    <property type="match status" value="1"/>
</dbReference>
<keyword evidence="2" id="KW-1133">Transmembrane helix</keyword>
<keyword evidence="2" id="KW-0472">Membrane</keyword>
<feature type="transmembrane region" description="Helical" evidence="2">
    <location>
        <begin position="16"/>
        <end position="42"/>
    </location>
</feature>
<gene>
    <name evidence="4" type="ORF">L484_026320</name>
</gene>
<evidence type="ECO:0000313" key="5">
    <source>
        <dbReference type="Proteomes" id="UP000030645"/>
    </source>
</evidence>